<dbReference type="PANTHER" id="PTHR47863:SF4">
    <property type="entry name" value="RING_FYVE_PHD ZINC FINGER SUPERFAMILY PROTEIN"/>
    <property type="match status" value="1"/>
</dbReference>
<evidence type="ECO:0000256" key="1">
    <source>
        <dbReference type="ARBA" id="ARBA00022723"/>
    </source>
</evidence>
<dbReference type="InterPro" id="IPR001005">
    <property type="entry name" value="SANT/Myb"/>
</dbReference>
<protein>
    <submittedName>
        <fullName evidence="8">Uncharacterized protein</fullName>
    </submittedName>
</protein>
<dbReference type="PROSITE" id="PS50090">
    <property type="entry name" value="MYB_LIKE"/>
    <property type="match status" value="1"/>
</dbReference>
<dbReference type="Gene3D" id="3.30.40.10">
    <property type="entry name" value="Zinc/RING finger domain, C3HC4 (zinc finger)"/>
    <property type="match status" value="1"/>
</dbReference>
<keyword evidence="3" id="KW-0862">Zinc</keyword>
<evidence type="ECO:0000256" key="3">
    <source>
        <dbReference type="ARBA" id="ARBA00022833"/>
    </source>
</evidence>
<dbReference type="EMBL" id="OZ019895">
    <property type="protein sequence ID" value="CAK9220782.1"/>
    <property type="molecule type" value="Genomic_DNA"/>
</dbReference>
<dbReference type="SMART" id="SM00249">
    <property type="entry name" value="PHD"/>
    <property type="match status" value="1"/>
</dbReference>
<dbReference type="InterPro" id="IPR001965">
    <property type="entry name" value="Znf_PHD"/>
</dbReference>
<sequence length="554" mass="62470">MGVASMKSGGAPLLEATRGMAWKWILEKVVHCPDFGTTFLKELILHVPDLEDPLCQPLLERVAVRYLEEAVVSNQINGAVIPLIQTLTGCPRSQIPRASSVKERFNRELVLRVKTEAVLSFLRGGEKDWAGFSQALHQVFPEEENDLQTRDCQRELALLLKARNQTKETLEKYFRKYSLEKLEEDLHYFVDDKKQSFQTPFLDQLVQEFLENKLPSMSVQDLSQGHVLSYRKDNSLFGGATHRFQGLEKTGGTLESLELEKEPGKPSIVRMHQHGKVDTNEELQRQKTGEAQLLQQAGKAPGDLDKSQSELSEKKESVVLMLSEIASDGHEECCHKCKEGGKLFYCDGCPIAMHGSCLELLGLPLPELQDDWFCPVCTEKTAKDLVSLAEQVAAEAKGKLQLFIRESSKKHCDSEGSELQRLKLDNPGIDNVRPQLSIEEQRVASQGASKVSNQNTNTTNNGRKRQSVAMDENFDYKEDNSSGRHRIRGVRRKTLPWTTEEEDVLKEGVKRFSVGGNSGFQWKSILEFGNGKFDPTRTTVDLKDKWRNLLKGLL</sequence>
<dbReference type="Proteomes" id="UP001497512">
    <property type="component" value="Chromosome 3"/>
</dbReference>
<evidence type="ECO:0000313" key="8">
    <source>
        <dbReference type="EMBL" id="CAK9220782.1"/>
    </source>
</evidence>
<dbReference type="SMART" id="SM00717">
    <property type="entry name" value="SANT"/>
    <property type="match status" value="1"/>
</dbReference>
<evidence type="ECO:0000259" key="7">
    <source>
        <dbReference type="PROSITE" id="PS50090"/>
    </source>
</evidence>
<keyword evidence="9" id="KW-1185">Reference proteome</keyword>
<dbReference type="Pfam" id="PF00249">
    <property type="entry name" value="Myb_DNA-binding"/>
    <property type="match status" value="1"/>
</dbReference>
<keyword evidence="1" id="KW-0479">Metal-binding</keyword>
<dbReference type="PANTHER" id="PTHR47863">
    <property type="entry name" value="RING/FYVE/PHD ZINC FINGER SUPERFAMILY PROTEIN"/>
    <property type="match status" value="1"/>
</dbReference>
<dbReference type="InterPro" id="IPR011011">
    <property type="entry name" value="Znf_FYVE_PHD"/>
</dbReference>
<gene>
    <name evidence="8" type="ORF">CSSPTR1EN2_LOCUS15628</name>
</gene>
<feature type="region of interest" description="Disordered" evidence="5">
    <location>
        <begin position="444"/>
        <end position="466"/>
    </location>
</feature>
<evidence type="ECO:0000256" key="4">
    <source>
        <dbReference type="PROSITE-ProRule" id="PRU00146"/>
    </source>
</evidence>
<evidence type="ECO:0000259" key="6">
    <source>
        <dbReference type="PROSITE" id="PS50016"/>
    </source>
</evidence>
<dbReference type="Pfam" id="PF00628">
    <property type="entry name" value="PHD"/>
    <property type="match status" value="1"/>
</dbReference>
<reference evidence="8" key="1">
    <citation type="submission" date="2024-02" db="EMBL/GenBank/DDBJ databases">
        <authorList>
            <consortium name="ELIXIR-Norway"/>
            <consortium name="Elixir Norway"/>
        </authorList>
    </citation>
    <scope>NUCLEOTIDE SEQUENCE</scope>
</reference>
<evidence type="ECO:0000256" key="2">
    <source>
        <dbReference type="ARBA" id="ARBA00022771"/>
    </source>
</evidence>
<dbReference type="InterPro" id="IPR009057">
    <property type="entry name" value="Homeodomain-like_sf"/>
</dbReference>
<proteinExistence type="predicted"/>
<dbReference type="InterPro" id="IPR019787">
    <property type="entry name" value="Znf_PHD-finger"/>
</dbReference>
<dbReference type="SUPFAM" id="SSF57903">
    <property type="entry name" value="FYVE/PHD zinc finger"/>
    <property type="match status" value="1"/>
</dbReference>
<evidence type="ECO:0000313" key="9">
    <source>
        <dbReference type="Proteomes" id="UP001497512"/>
    </source>
</evidence>
<dbReference type="Gene3D" id="1.10.246.220">
    <property type="match status" value="1"/>
</dbReference>
<evidence type="ECO:0000256" key="5">
    <source>
        <dbReference type="SAM" id="MobiDB-lite"/>
    </source>
</evidence>
<feature type="domain" description="PHD-type" evidence="6">
    <location>
        <begin position="331"/>
        <end position="380"/>
    </location>
</feature>
<dbReference type="InterPro" id="IPR013083">
    <property type="entry name" value="Znf_RING/FYVE/PHD"/>
</dbReference>
<dbReference type="CDD" id="cd11660">
    <property type="entry name" value="SANT_TRF"/>
    <property type="match status" value="1"/>
</dbReference>
<feature type="compositionally biased region" description="Polar residues" evidence="5">
    <location>
        <begin position="444"/>
        <end position="461"/>
    </location>
</feature>
<keyword evidence="2 4" id="KW-0863">Zinc-finger</keyword>
<organism evidence="8 9">
    <name type="scientific">Sphagnum troendelagicum</name>
    <dbReference type="NCBI Taxonomy" id="128251"/>
    <lineage>
        <taxon>Eukaryota</taxon>
        <taxon>Viridiplantae</taxon>
        <taxon>Streptophyta</taxon>
        <taxon>Embryophyta</taxon>
        <taxon>Bryophyta</taxon>
        <taxon>Sphagnophytina</taxon>
        <taxon>Sphagnopsida</taxon>
        <taxon>Sphagnales</taxon>
        <taxon>Sphagnaceae</taxon>
        <taxon>Sphagnum</taxon>
    </lineage>
</organism>
<dbReference type="PROSITE" id="PS50016">
    <property type="entry name" value="ZF_PHD_2"/>
    <property type="match status" value="1"/>
</dbReference>
<accession>A0ABP0UHC7</accession>
<dbReference type="SUPFAM" id="SSF46689">
    <property type="entry name" value="Homeodomain-like"/>
    <property type="match status" value="1"/>
</dbReference>
<feature type="domain" description="Myb-like" evidence="7">
    <location>
        <begin position="489"/>
        <end position="550"/>
    </location>
</feature>
<name>A0ABP0UHC7_9BRYO</name>